<keyword evidence="4" id="KW-0804">Transcription</keyword>
<dbReference type="GO" id="GO:0000978">
    <property type="term" value="F:RNA polymerase II cis-regulatory region sequence-specific DNA binding"/>
    <property type="evidence" value="ECO:0007669"/>
    <property type="project" value="TreeGrafter"/>
</dbReference>
<dbReference type="Gene3D" id="3.40.1810.10">
    <property type="entry name" value="Transcription factor, MADS-box"/>
    <property type="match status" value="1"/>
</dbReference>
<comment type="subcellular location">
    <subcellularLocation>
        <location evidence="1">Nucleus</location>
    </subcellularLocation>
</comment>
<dbReference type="Proteomes" id="UP000290289">
    <property type="component" value="Chromosome 14"/>
</dbReference>
<organism evidence="8 9">
    <name type="scientific">Malus domestica</name>
    <name type="common">Apple</name>
    <name type="synonym">Pyrus malus</name>
    <dbReference type="NCBI Taxonomy" id="3750"/>
    <lineage>
        <taxon>Eukaryota</taxon>
        <taxon>Viridiplantae</taxon>
        <taxon>Streptophyta</taxon>
        <taxon>Embryophyta</taxon>
        <taxon>Tracheophyta</taxon>
        <taxon>Spermatophyta</taxon>
        <taxon>Magnoliopsida</taxon>
        <taxon>eudicotyledons</taxon>
        <taxon>Gunneridae</taxon>
        <taxon>Pentapetalae</taxon>
        <taxon>rosids</taxon>
        <taxon>fabids</taxon>
        <taxon>Rosales</taxon>
        <taxon>Rosaceae</taxon>
        <taxon>Amygdaloideae</taxon>
        <taxon>Maleae</taxon>
        <taxon>Malus</taxon>
    </lineage>
</organism>
<name>A0A498I2E6_MALDO</name>
<keyword evidence="3" id="KW-0238">DNA-binding</keyword>
<dbReference type="PANTHER" id="PTHR11945:SF521">
    <property type="entry name" value="AGAMOUS-LIKE 48-RELATED"/>
    <property type="match status" value="1"/>
</dbReference>
<dbReference type="GO" id="GO:0000981">
    <property type="term" value="F:DNA-binding transcription factor activity, RNA polymerase II-specific"/>
    <property type="evidence" value="ECO:0007669"/>
    <property type="project" value="InterPro"/>
</dbReference>
<keyword evidence="2" id="KW-0805">Transcription regulation</keyword>
<dbReference type="EMBL" id="RDQH01000340">
    <property type="protein sequence ID" value="RXH76412.1"/>
    <property type="molecule type" value="Genomic_DNA"/>
</dbReference>
<reference evidence="8 9" key="1">
    <citation type="submission" date="2018-10" db="EMBL/GenBank/DDBJ databases">
        <title>A high-quality apple genome assembly.</title>
        <authorList>
            <person name="Hu J."/>
        </authorList>
    </citation>
    <scope>NUCLEOTIDE SEQUENCE [LARGE SCALE GENOMIC DNA]</scope>
    <source>
        <strain evidence="9">cv. HFTH1</strain>
        <tissue evidence="8">Young leaf</tissue>
    </source>
</reference>
<evidence type="ECO:0000313" key="9">
    <source>
        <dbReference type="Proteomes" id="UP000290289"/>
    </source>
</evidence>
<dbReference type="PROSITE" id="PS50066">
    <property type="entry name" value="MADS_BOX_2"/>
    <property type="match status" value="1"/>
</dbReference>
<accession>A0A498I2E6</accession>
<dbReference type="SMART" id="SM00432">
    <property type="entry name" value="MADS"/>
    <property type="match status" value="1"/>
</dbReference>
<dbReference type="GO" id="GO:0005634">
    <property type="term" value="C:nucleus"/>
    <property type="evidence" value="ECO:0007669"/>
    <property type="project" value="UniProtKB-SubCell"/>
</dbReference>
<evidence type="ECO:0000256" key="6">
    <source>
        <dbReference type="SAM" id="MobiDB-lite"/>
    </source>
</evidence>
<keyword evidence="9" id="KW-1185">Reference proteome</keyword>
<evidence type="ECO:0000256" key="2">
    <source>
        <dbReference type="ARBA" id="ARBA00023015"/>
    </source>
</evidence>
<evidence type="ECO:0000256" key="3">
    <source>
        <dbReference type="ARBA" id="ARBA00023125"/>
    </source>
</evidence>
<dbReference type="InterPro" id="IPR036879">
    <property type="entry name" value="TF_MADSbox_sf"/>
</dbReference>
<evidence type="ECO:0000256" key="4">
    <source>
        <dbReference type="ARBA" id="ARBA00023163"/>
    </source>
</evidence>
<dbReference type="Pfam" id="PF00319">
    <property type="entry name" value="SRF-TF"/>
    <property type="match status" value="1"/>
</dbReference>
<proteinExistence type="predicted"/>
<dbReference type="GO" id="GO:0045944">
    <property type="term" value="P:positive regulation of transcription by RNA polymerase II"/>
    <property type="evidence" value="ECO:0007669"/>
    <property type="project" value="InterPro"/>
</dbReference>
<sequence>MGKKVKLQWVENDRARKECFRKRKANLLRKMDEIATLCQVNAFAIVYGQENNDPTLWPSHPEVEELIKGFFSIPNVERYKKSLNQETYLLESAVRFRERIKKINKQIREMKVNKLVHQVHEGKSLNEFERSDMTDLVSFCEEKMYGIKKLVAHLEKEDPNREQGTSNYEKGKEIENAAGNIAANGIENSGDALGLGLMSHSGAGKEVGQPDVSHEMVKQSENITGKKGKRIRLMGVAIEGSVADDDDAEDPPQHGN</sequence>
<evidence type="ECO:0000256" key="1">
    <source>
        <dbReference type="ARBA" id="ARBA00004123"/>
    </source>
</evidence>
<evidence type="ECO:0000256" key="5">
    <source>
        <dbReference type="ARBA" id="ARBA00023242"/>
    </source>
</evidence>
<dbReference type="CDD" id="cd00266">
    <property type="entry name" value="MADS_SRF_like"/>
    <property type="match status" value="1"/>
</dbReference>
<dbReference type="PANTHER" id="PTHR11945">
    <property type="entry name" value="MADS BOX PROTEIN"/>
    <property type="match status" value="1"/>
</dbReference>
<dbReference type="InterPro" id="IPR002100">
    <property type="entry name" value="TF_MADSbox"/>
</dbReference>
<dbReference type="SUPFAM" id="SSF55455">
    <property type="entry name" value="SRF-like"/>
    <property type="match status" value="1"/>
</dbReference>
<dbReference type="AlphaFoldDB" id="A0A498I2E6"/>
<dbReference type="InterPro" id="IPR033897">
    <property type="entry name" value="SRF-like_MADS-box"/>
</dbReference>
<gene>
    <name evidence="8" type="ORF">DVH24_019300</name>
</gene>
<protein>
    <recommendedName>
        <fullName evidence="7">MADS-box domain-containing protein</fullName>
    </recommendedName>
</protein>
<feature type="domain" description="MADS-box" evidence="7">
    <location>
        <begin position="1"/>
        <end position="51"/>
    </location>
</feature>
<feature type="region of interest" description="Disordered" evidence="6">
    <location>
        <begin position="204"/>
        <end position="224"/>
    </location>
</feature>
<dbReference type="GO" id="GO:0046983">
    <property type="term" value="F:protein dimerization activity"/>
    <property type="evidence" value="ECO:0007669"/>
    <property type="project" value="InterPro"/>
</dbReference>
<comment type="caution">
    <text evidence="8">The sequence shown here is derived from an EMBL/GenBank/DDBJ whole genome shotgun (WGS) entry which is preliminary data.</text>
</comment>
<keyword evidence="5" id="KW-0539">Nucleus</keyword>
<evidence type="ECO:0000259" key="7">
    <source>
        <dbReference type="PROSITE" id="PS50066"/>
    </source>
</evidence>
<evidence type="ECO:0000313" key="8">
    <source>
        <dbReference type="EMBL" id="RXH76412.1"/>
    </source>
</evidence>